<dbReference type="Gene3D" id="3.40.50.1820">
    <property type="entry name" value="alpha/beta hydrolase"/>
    <property type="match status" value="1"/>
</dbReference>
<reference evidence="1 2" key="1">
    <citation type="journal article" date="2010" name="J. Bacteriol.">
        <title>Genome sequence of the oligotrophic marine Gammaproteobacterium HTCC2143, isolated from the Oregon Coast.</title>
        <authorList>
            <person name="Oh H.M."/>
            <person name="Kang I."/>
            <person name="Ferriera S."/>
            <person name="Giovannoni S.J."/>
            <person name="Cho J.C."/>
        </authorList>
    </citation>
    <scope>NUCLEOTIDE SEQUENCE [LARGE SCALE GENOMIC DNA]</scope>
    <source>
        <strain evidence="1 2">HTCC2143</strain>
    </source>
</reference>
<name>A0YHI0_9GAMM</name>
<evidence type="ECO:0000313" key="2">
    <source>
        <dbReference type="Proteomes" id="UP000004931"/>
    </source>
</evidence>
<accession>A0YHI0</accession>
<comment type="caution">
    <text evidence="1">The sequence shown here is derived from an EMBL/GenBank/DDBJ whole genome shotgun (WGS) entry which is preliminary data.</text>
</comment>
<keyword evidence="2" id="KW-1185">Reference proteome</keyword>
<dbReference type="Proteomes" id="UP000004931">
    <property type="component" value="Unassembled WGS sequence"/>
</dbReference>
<gene>
    <name evidence="1" type="ORF">GP2143_12266</name>
</gene>
<dbReference type="AlphaFoldDB" id="A0YHI0"/>
<dbReference type="EMBL" id="AAVT01000017">
    <property type="protein sequence ID" value="EAW29711.1"/>
    <property type="molecule type" value="Genomic_DNA"/>
</dbReference>
<protein>
    <recommendedName>
        <fullName evidence="3">AB hydrolase-1 domain-containing protein</fullName>
    </recommendedName>
</protein>
<dbReference type="eggNOG" id="COG1073">
    <property type="taxonomic scope" value="Bacteria"/>
</dbReference>
<dbReference type="STRING" id="247633.GP2143_12266"/>
<proteinExistence type="predicted"/>
<dbReference type="SUPFAM" id="SSF53474">
    <property type="entry name" value="alpha/beta-Hydrolases"/>
    <property type="match status" value="1"/>
</dbReference>
<dbReference type="OrthoDB" id="5733028at2"/>
<evidence type="ECO:0000313" key="1">
    <source>
        <dbReference type="EMBL" id="EAW29711.1"/>
    </source>
</evidence>
<dbReference type="InterPro" id="IPR029058">
    <property type="entry name" value="AB_hydrolase_fold"/>
</dbReference>
<evidence type="ECO:0008006" key="3">
    <source>
        <dbReference type="Google" id="ProtNLM"/>
    </source>
</evidence>
<organism evidence="1 2">
    <name type="scientific">marine gamma proteobacterium HTCC2143</name>
    <dbReference type="NCBI Taxonomy" id="247633"/>
    <lineage>
        <taxon>Bacteria</taxon>
        <taxon>Pseudomonadati</taxon>
        <taxon>Pseudomonadota</taxon>
        <taxon>Gammaproteobacteria</taxon>
        <taxon>Cellvibrionales</taxon>
        <taxon>Spongiibacteraceae</taxon>
        <taxon>BD1-7 clade</taxon>
    </lineage>
</organism>
<dbReference type="ESTHER" id="9gamm-a0yhi0">
    <property type="family name" value="6_AlphaBeta_hydrolase"/>
</dbReference>
<sequence>MITVLAYFALIAIAIHLFREYWFDKSLPQVHSMSFDGDLFHIAETSIAIKRPAGTTIKTLICFPGFLEDQRYFLSLYDEGGYVDKGYELILINNANYHSPFTQKDVTQLQWDLNPYPVGTIEHDGFVVANVVKNLSHSNDIIIHGHSRGGAVVLEAGKQFPALMTDHEKNITAILEAAVVPQGTPTRGNPSPIIASAILYFLPLVLGLSRNISERRLLKLPMMKPTNAVKTDLLKTIFCNTKSYATCVENVRNITEWQTKYSYDLYKNYSNIIVLIGEKDDVLDVLSMKASAVEGAKLNQNLSIVETTATNHFISLEKPDIVATILK</sequence>